<accession>A0A6J8BH53</accession>
<protein>
    <submittedName>
        <fullName evidence="2">Uncharacterized protein</fullName>
    </submittedName>
</protein>
<dbReference type="Proteomes" id="UP000507470">
    <property type="component" value="Unassembled WGS sequence"/>
</dbReference>
<name>A0A6J8BH53_MYTCO</name>
<reference evidence="2 3" key="1">
    <citation type="submission" date="2020-06" db="EMBL/GenBank/DDBJ databases">
        <authorList>
            <person name="Li R."/>
            <person name="Bekaert M."/>
        </authorList>
    </citation>
    <scope>NUCLEOTIDE SEQUENCE [LARGE SCALE GENOMIC DNA]</scope>
    <source>
        <strain evidence="3">wild</strain>
    </source>
</reference>
<feature type="compositionally biased region" description="Polar residues" evidence="1">
    <location>
        <begin position="211"/>
        <end position="229"/>
    </location>
</feature>
<evidence type="ECO:0000313" key="3">
    <source>
        <dbReference type="Proteomes" id="UP000507470"/>
    </source>
</evidence>
<gene>
    <name evidence="2" type="ORF">MCOR_18332</name>
</gene>
<keyword evidence="3" id="KW-1185">Reference proteome</keyword>
<dbReference type="PANTHER" id="PTHR10773">
    <property type="entry name" value="DNA-DIRECTED RNA POLYMERASES I, II, AND III SUBUNIT RPABC2"/>
    <property type="match status" value="1"/>
</dbReference>
<dbReference type="EMBL" id="CACVKT020003231">
    <property type="protein sequence ID" value="CAC5382510.1"/>
    <property type="molecule type" value="Genomic_DNA"/>
</dbReference>
<evidence type="ECO:0000313" key="2">
    <source>
        <dbReference type="EMBL" id="CAC5382510.1"/>
    </source>
</evidence>
<dbReference type="OrthoDB" id="6161632at2759"/>
<organism evidence="2 3">
    <name type="scientific">Mytilus coruscus</name>
    <name type="common">Sea mussel</name>
    <dbReference type="NCBI Taxonomy" id="42192"/>
    <lineage>
        <taxon>Eukaryota</taxon>
        <taxon>Metazoa</taxon>
        <taxon>Spiralia</taxon>
        <taxon>Lophotrochozoa</taxon>
        <taxon>Mollusca</taxon>
        <taxon>Bivalvia</taxon>
        <taxon>Autobranchia</taxon>
        <taxon>Pteriomorphia</taxon>
        <taxon>Mytilida</taxon>
        <taxon>Mytiloidea</taxon>
        <taxon>Mytilidae</taxon>
        <taxon>Mytilinae</taxon>
        <taxon>Mytilus</taxon>
    </lineage>
</organism>
<dbReference type="PANTHER" id="PTHR10773:SF19">
    <property type="match status" value="1"/>
</dbReference>
<dbReference type="AlphaFoldDB" id="A0A6J8BH53"/>
<sequence>MSSIETSLALRNVLCDHLVDNIDEYIGYLTNTQSCHSFEYDIACIDFRTEIEELRQEGNWTSQAGDLLPLALSNWSGQPVKIFSSLLTRPITTITPSSLMLMNTKPIFLSYIMSENGSLPEHYDGCMKIGTACSITADEKEKRSLEQNDINHNQESNVSVSAIQQTTNDSIHIPACSHIESDIAFDVKLDGSLLEELFEFSHDISSMQEDVSDLNCSSNQLEHTTPSKQTPKRGRRKGTPLKKKATYMTPPKKKLSRKRKATPEEWEKSKRQRRRLSGMEYTSQRGKVVPAREVKPTDCTRCKYKCNIKVNDEERQDIFKTVWTLNSYQRQKDFIISHVGEKKTKKYIFDESLNEPVPLAKRKRDIHRSYSFEVNGDKKVVCKKFFLNTLHIGESYVNNAMENQRSGVFVGIDKRGRHTPHNKTSDAALKAIRSHIESFPVVDGHYTRKDSNRKYLGAELNISRMYQLYQEKNKDNLPDTQIKETSNGTLTPEKKYIYDKHITKKIRARQEKKADKDHAKENLDTMVATFDLQAVLQIPCSLVSQIYYMRKLNSYNLSIYNLASKHATCYLWSEVDAKRGSCEIGTCLYLQLMSLQRNIKHVILYSDACAGQNRNQFIATCLMHAVTTLPNIETIDHKFLESGHTQMECDSMHSAIEFAKKKDRDLCSTAMVNGYPHGQEEGSIFDSSSYI</sequence>
<feature type="region of interest" description="Disordered" evidence="1">
    <location>
        <begin position="211"/>
        <end position="289"/>
    </location>
</feature>
<feature type="compositionally biased region" description="Basic residues" evidence="1">
    <location>
        <begin position="230"/>
        <end position="260"/>
    </location>
</feature>
<proteinExistence type="predicted"/>
<evidence type="ECO:0000256" key="1">
    <source>
        <dbReference type="SAM" id="MobiDB-lite"/>
    </source>
</evidence>